<protein>
    <recommendedName>
        <fullName evidence="1">BioF2-like acetyltransferase domain-containing protein</fullName>
    </recommendedName>
</protein>
<dbReference type="InterPro" id="IPR016181">
    <property type="entry name" value="Acyl_CoA_acyltransferase"/>
</dbReference>
<comment type="caution">
    <text evidence="2">The sequence shown here is derived from an EMBL/GenBank/DDBJ whole genome shotgun (WGS) entry which is preliminary data.</text>
</comment>
<dbReference type="InterPro" id="IPR038740">
    <property type="entry name" value="BioF2-like_GNAT_dom"/>
</dbReference>
<evidence type="ECO:0000313" key="2">
    <source>
        <dbReference type="EMBL" id="GAA4333437.1"/>
    </source>
</evidence>
<accession>A0ABP8H359</accession>
<dbReference type="Gene3D" id="3.40.630.30">
    <property type="match status" value="1"/>
</dbReference>
<gene>
    <name evidence="2" type="ORF">GCM10023184_26600</name>
</gene>
<dbReference type="Proteomes" id="UP001501725">
    <property type="component" value="Unassembled WGS sequence"/>
</dbReference>
<dbReference type="EMBL" id="BAABGY010000007">
    <property type="protein sequence ID" value="GAA4333437.1"/>
    <property type="molecule type" value="Genomic_DNA"/>
</dbReference>
<keyword evidence="3" id="KW-1185">Reference proteome</keyword>
<feature type="domain" description="BioF2-like acetyltransferase" evidence="1">
    <location>
        <begin position="142"/>
        <end position="257"/>
    </location>
</feature>
<reference evidence="3" key="1">
    <citation type="journal article" date="2019" name="Int. J. Syst. Evol. Microbiol.">
        <title>The Global Catalogue of Microorganisms (GCM) 10K type strain sequencing project: providing services to taxonomists for standard genome sequencing and annotation.</title>
        <authorList>
            <consortium name="The Broad Institute Genomics Platform"/>
            <consortium name="The Broad Institute Genome Sequencing Center for Infectious Disease"/>
            <person name="Wu L."/>
            <person name="Ma J."/>
        </authorList>
    </citation>
    <scope>NUCLEOTIDE SEQUENCE [LARGE SCALE GENOMIC DNA]</scope>
    <source>
        <strain evidence="3">JCM 17919</strain>
    </source>
</reference>
<proteinExistence type="predicted"/>
<name>A0ABP8H359_9BACT</name>
<sequence length="299" mass="33704">MPAPIRHIRHRDIDRARWDAAIAAAPNGVIYARSVYLDQMAPGWEALVQGDYEAVFPLPLRRKWGVSYVFHPFLTAQLGLFGTDLSRERLNAFFNAIPSQVRYLDLSLNSANLYPGTVFPLYRRINYVLPLGADYETLYRGYRDNIRRNLKKAVQYGCAPAAGVPLEEVLALARAHTPDEAGLAAFARLYAVLEPEGAARTYGVRNAQGQLLASAVFLFDERRAYYILVGNHPNGRTLGASHLLIDRFIHEGAGSGRLLDFEGSDIRNLAFFYSSFGAREEPYAALRVNRLPWWARWTK</sequence>
<organism evidence="2 3">
    <name type="scientific">Flaviaesturariibacter amylovorans</name>
    <dbReference type="NCBI Taxonomy" id="1084520"/>
    <lineage>
        <taxon>Bacteria</taxon>
        <taxon>Pseudomonadati</taxon>
        <taxon>Bacteroidota</taxon>
        <taxon>Chitinophagia</taxon>
        <taxon>Chitinophagales</taxon>
        <taxon>Chitinophagaceae</taxon>
        <taxon>Flaviaestuariibacter</taxon>
    </lineage>
</organism>
<dbReference type="SUPFAM" id="SSF55729">
    <property type="entry name" value="Acyl-CoA N-acyltransferases (Nat)"/>
    <property type="match status" value="1"/>
</dbReference>
<dbReference type="RefSeq" id="WP_345256243.1">
    <property type="nucleotide sequence ID" value="NZ_BAABGY010000007.1"/>
</dbReference>
<evidence type="ECO:0000259" key="1">
    <source>
        <dbReference type="Pfam" id="PF13480"/>
    </source>
</evidence>
<evidence type="ECO:0000313" key="3">
    <source>
        <dbReference type="Proteomes" id="UP001501725"/>
    </source>
</evidence>
<dbReference type="Pfam" id="PF13480">
    <property type="entry name" value="Acetyltransf_6"/>
    <property type="match status" value="1"/>
</dbReference>